<dbReference type="WBParaSite" id="EVEC_0000417201-mRNA-1">
    <property type="protein sequence ID" value="EVEC_0000417201-mRNA-1"/>
    <property type="gene ID" value="EVEC_0000417201"/>
</dbReference>
<name>A0A0N4V2F2_ENTVE</name>
<reference evidence="2 3" key="2">
    <citation type="submission" date="2018-10" db="EMBL/GenBank/DDBJ databases">
        <authorList>
            <consortium name="Pathogen Informatics"/>
        </authorList>
    </citation>
    <scope>NUCLEOTIDE SEQUENCE [LARGE SCALE GENOMIC DNA]</scope>
</reference>
<dbReference type="EMBL" id="UXUI01007706">
    <property type="protein sequence ID" value="VDD88852.1"/>
    <property type="molecule type" value="Genomic_DNA"/>
</dbReference>
<gene>
    <name evidence="2" type="ORF">EVEC_LOCUS3880</name>
</gene>
<evidence type="ECO:0000313" key="3">
    <source>
        <dbReference type="Proteomes" id="UP000274131"/>
    </source>
</evidence>
<accession>A0A0N4V2F2</accession>
<reference evidence="4" key="1">
    <citation type="submission" date="2017-02" db="UniProtKB">
        <authorList>
            <consortium name="WormBaseParasite"/>
        </authorList>
    </citation>
    <scope>IDENTIFICATION</scope>
</reference>
<dbReference type="AlphaFoldDB" id="A0A0N4V2F2"/>
<organism evidence="4">
    <name type="scientific">Enterobius vermicularis</name>
    <name type="common">Human pinworm</name>
    <dbReference type="NCBI Taxonomy" id="51028"/>
    <lineage>
        <taxon>Eukaryota</taxon>
        <taxon>Metazoa</taxon>
        <taxon>Ecdysozoa</taxon>
        <taxon>Nematoda</taxon>
        <taxon>Chromadorea</taxon>
        <taxon>Rhabditida</taxon>
        <taxon>Spirurina</taxon>
        <taxon>Oxyuridomorpha</taxon>
        <taxon>Oxyuroidea</taxon>
        <taxon>Oxyuridae</taxon>
        <taxon>Enterobius</taxon>
    </lineage>
</organism>
<proteinExistence type="predicted"/>
<sequence length="196" mass="22175">MSRSKVQPKRESLGRKRTRSSICPAERNRQILKRAKRLVSRMKTIFCINRKSVRAAQPPNKLVDRATEPELGLKDPKEKNFVEPEAEEEKTVVTPMPFTTNEANTVAILSSSTERPHGKSVRFADHILSRTANSTTSDQFKYQSEQSRLLCSIPDARITDILCSLSPATLNHLIDVIEKIEIVERRGGKLLPNLKN</sequence>
<evidence type="ECO:0000256" key="1">
    <source>
        <dbReference type="SAM" id="MobiDB-lite"/>
    </source>
</evidence>
<evidence type="ECO:0000313" key="2">
    <source>
        <dbReference type="EMBL" id="VDD88852.1"/>
    </source>
</evidence>
<keyword evidence="3" id="KW-1185">Reference proteome</keyword>
<feature type="region of interest" description="Disordered" evidence="1">
    <location>
        <begin position="1"/>
        <end position="21"/>
    </location>
</feature>
<protein>
    <submittedName>
        <fullName evidence="4">DNA-directed RNA polymerase III subunit RPC9</fullName>
    </submittedName>
</protein>
<dbReference type="Proteomes" id="UP000274131">
    <property type="component" value="Unassembled WGS sequence"/>
</dbReference>
<evidence type="ECO:0000313" key="4">
    <source>
        <dbReference type="WBParaSite" id="EVEC_0000417201-mRNA-1"/>
    </source>
</evidence>